<reference evidence="2 3" key="1">
    <citation type="submission" date="2018-10" db="EMBL/GenBank/DDBJ databases">
        <title>Sinomicrobium pectinilyticum sp. nov., a pectinase-producing bacterium isolated from alkaline and saline soil, and emended description of the genus Sinomicrobium.</title>
        <authorList>
            <person name="Cheng B."/>
            <person name="Li C."/>
            <person name="Lai Q."/>
            <person name="Du M."/>
            <person name="Shao Z."/>
            <person name="Xu P."/>
            <person name="Yang C."/>
        </authorList>
    </citation>
    <scope>NUCLEOTIDE SEQUENCE [LARGE SCALE GENOMIC DNA]</scope>
    <source>
        <strain evidence="2 3">5DNS001</strain>
    </source>
</reference>
<feature type="transmembrane region" description="Helical" evidence="1">
    <location>
        <begin position="12"/>
        <end position="28"/>
    </location>
</feature>
<keyword evidence="1" id="KW-0812">Transmembrane</keyword>
<keyword evidence="1" id="KW-0472">Membrane</keyword>
<sequence>MQKVFYRIQTSLSYRIIMCFIIGMFFLTNCARFTPCRLDSKFTPVKDRPEQEFLIGHYITDAATLEMIKGYEGGYLNINPDGSIEIRNIPISVFDIKSYAAGQTKGVDFTGTWKSGIHKESAHLFADISFDKKPTILNDKGYLVTWQILSKDGKAVIIIPLGDPDECRAVRFIKE</sequence>
<dbReference type="EMBL" id="RJTM01000102">
    <property type="protein sequence ID" value="RNL83709.1"/>
    <property type="molecule type" value="Genomic_DNA"/>
</dbReference>
<gene>
    <name evidence="2" type="ORF">ED312_14590</name>
</gene>
<keyword evidence="1" id="KW-1133">Transmembrane helix</keyword>
<organism evidence="2 3">
    <name type="scientific">Sinomicrobium pectinilyticum</name>
    <dbReference type="NCBI Taxonomy" id="1084421"/>
    <lineage>
        <taxon>Bacteria</taxon>
        <taxon>Pseudomonadati</taxon>
        <taxon>Bacteroidota</taxon>
        <taxon>Flavobacteriia</taxon>
        <taxon>Flavobacteriales</taxon>
        <taxon>Flavobacteriaceae</taxon>
        <taxon>Sinomicrobium</taxon>
    </lineage>
</organism>
<evidence type="ECO:0000256" key="1">
    <source>
        <dbReference type="SAM" id="Phobius"/>
    </source>
</evidence>
<dbReference type="OrthoDB" id="1450939at2"/>
<comment type="caution">
    <text evidence="2">The sequence shown here is derived from an EMBL/GenBank/DDBJ whole genome shotgun (WGS) entry which is preliminary data.</text>
</comment>
<evidence type="ECO:0000313" key="3">
    <source>
        <dbReference type="Proteomes" id="UP000267469"/>
    </source>
</evidence>
<dbReference type="AlphaFoldDB" id="A0A3N0E7G1"/>
<dbReference type="RefSeq" id="WP_123216759.1">
    <property type="nucleotide sequence ID" value="NZ_RJTM01000102.1"/>
</dbReference>
<evidence type="ECO:0000313" key="2">
    <source>
        <dbReference type="EMBL" id="RNL83709.1"/>
    </source>
</evidence>
<protein>
    <submittedName>
        <fullName evidence="2">Uncharacterized protein</fullName>
    </submittedName>
</protein>
<keyword evidence="3" id="KW-1185">Reference proteome</keyword>
<proteinExistence type="predicted"/>
<accession>A0A3N0E7G1</accession>
<name>A0A3N0E7G1_SINP1</name>
<dbReference type="Proteomes" id="UP000267469">
    <property type="component" value="Unassembled WGS sequence"/>
</dbReference>